<dbReference type="EMBL" id="GGFL01009780">
    <property type="protein sequence ID" value="MBW73958.1"/>
    <property type="molecule type" value="Transcribed_RNA"/>
</dbReference>
<protein>
    <submittedName>
        <fullName evidence="2">Putative secreted protein</fullName>
    </submittedName>
</protein>
<proteinExistence type="predicted"/>
<feature type="chain" id="PRO_5014604393" evidence="1">
    <location>
        <begin position="29"/>
        <end position="164"/>
    </location>
</feature>
<sequence>MARAAMIRSTIGLSSAILLTATLTICSANGCPSTSQSAYRLNSHRQRPSRYGDAWLSINILINARYWPILNPPAGPLSTISPLNEPTASMDDSCIFHQCGLPAFRSTSATALCLLRASAKHGSSCLPYSCSTISRTSWAVARIVNSTPCSSSSSTNFSASSIHS</sequence>
<name>A0A2M4DA84_ANODA</name>
<keyword evidence="1" id="KW-0732">Signal</keyword>
<organism evidence="2">
    <name type="scientific">Anopheles darlingi</name>
    <name type="common">Mosquito</name>
    <dbReference type="NCBI Taxonomy" id="43151"/>
    <lineage>
        <taxon>Eukaryota</taxon>
        <taxon>Metazoa</taxon>
        <taxon>Ecdysozoa</taxon>
        <taxon>Arthropoda</taxon>
        <taxon>Hexapoda</taxon>
        <taxon>Insecta</taxon>
        <taxon>Pterygota</taxon>
        <taxon>Neoptera</taxon>
        <taxon>Endopterygota</taxon>
        <taxon>Diptera</taxon>
        <taxon>Nematocera</taxon>
        <taxon>Culicoidea</taxon>
        <taxon>Culicidae</taxon>
        <taxon>Anophelinae</taxon>
        <taxon>Anopheles</taxon>
    </lineage>
</organism>
<feature type="signal peptide" evidence="1">
    <location>
        <begin position="1"/>
        <end position="28"/>
    </location>
</feature>
<evidence type="ECO:0000313" key="2">
    <source>
        <dbReference type="EMBL" id="MBW73958.1"/>
    </source>
</evidence>
<reference evidence="2" key="1">
    <citation type="submission" date="2018-01" db="EMBL/GenBank/DDBJ databases">
        <title>An insight into the sialome of Amazonian anophelines.</title>
        <authorList>
            <person name="Ribeiro J.M."/>
            <person name="Scarpassa V."/>
            <person name="Calvo E."/>
        </authorList>
    </citation>
    <scope>NUCLEOTIDE SEQUENCE</scope>
</reference>
<evidence type="ECO:0000256" key="1">
    <source>
        <dbReference type="SAM" id="SignalP"/>
    </source>
</evidence>
<dbReference type="AlphaFoldDB" id="A0A2M4DA84"/>
<accession>A0A2M4DA84</accession>